<comment type="caution">
    <text evidence="2">The sequence shown here is derived from an EMBL/GenBank/DDBJ whole genome shotgun (WGS) entry which is preliminary data.</text>
</comment>
<feature type="domain" description="Wadjet protein JetD C-terminal" evidence="1">
    <location>
        <begin position="170"/>
        <end position="262"/>
    </location>
</feature>
<sequence>MRDLVIQVLLKFSKKTIGIEELETFLPLTDMSYEQFAKLVLSLEEEGILEMVKSHGRNMRTPSLAYSYRIQTKLLKQDLHQEIFKLRLQLHPSIELDQYFKIDPSNWKDDLPYIYKIHDYIEKNGLPEYEVPAPERSVELVGDEKWIDEKQGKELLERIGLLSAMKVIPVSDPIMFAVNPATITNQNHLHLIVENKTTFQALMHTLPETSFTTLIYGSGNRIIKSIEQFERQLPIANAQHTFFYFGDIDRSGIFIWYRLNEKKKVHPYIPFYRGCLEKAPLEGKSNQRFDQEALLRFLPFFTKEESDKLQSMLAEGKYFPQEVLKTKELQEIWRQNHGVE</sequence>
<dbReference type="Pfam" id="PF09983">
    <property type="entry name" value="JetD_C"/>
    <property type="match status" value="1"/>
</dbReference>
<evidence type="ECO:0000313" key="2">
    <source>
        <dbReference type="EMBL" id="MFE8700893.1"/>
    </source>
</evidence>
<proteinExistence type="predicted"/>
<dbReference type="RefSeq" id="WP_389360499.1">
    <property type="nucleotide sequence ID" value="NZ_JBIACK010000003.1"/>
</dbReference>
<keyword evidence="3" id="KW-1185">Reference proteome</keyword>
<dbReference type="Proteomes" id="UP001601059">
    <property type="component" value="Unassembled WGS sequence"/>
</dbReference>
<gene>
    <name evidence="2" type="ORF">ACFYKX_09720</name>
</gene>
<accession>A0ABW6KDB2</accession>
<reference evidence="2 3" key="1">
    <citation type="submission" date="2024-08" db="EMBL/GenBank/DDBJ databases">
        <title>Two novel Cytobacillus novel species.</title>
        <authorList>
            <person name="Liu G."/>
        </authorList>
    </citation>
    <scope>NUCLEOTIDE SEQUENCE [LARGE SCALE GENOMIC DNA]</scope>
    <source>
        <strain evidence="2 3">FJAT-54145</strain>
    </source>
</reference>
<name>A0ABW6KDB2_9BACI</name>
<organism evidence="2 3">
    <name type="scientific">Cytobacillus spartinae</name>
    <dbReference type="NCBI Taxonomy" id="3299023"/>
    <lineage>
        <taxon>Bacteria</taxon>
        <taxon>Bacillati</taxon>
        <taxon>Bacillota</taxon>
        <taxon>Bacilli</taxon>
        <taxon>Bacillales</taxon>
        <taxon>Bacillaceae</taxon>
        <taxon>Cytobacillus</taxon>
    </lineage>
</organism>
<dbReference type="EMBL" id="JBIACK010000003">
    <property type="protein sequence ID" value="MFE8700893.1"/>
    <property type="molecule type" value="Genomic_DNA"/>
</dbReference>
<protein>
    <submittedName>
        <fullName evidence="2">Wadjet anti-phage system protein JetD domain-containing protein</fullName>
    </submittedName>
</protein>
<dbReference type="InterPro" id="IPR024534">
    <property type="entry name" value="JetD_C"/>
</dbReference>
<evidence type="ECO:0000259" key="1">
    <source>
        <dbReference type="Pfam" id="PF09983"/>
    </source>
</evidence>
<evidence type="ECO:0000313" key="3">
    <source>
        <dbReference type="Proteomes" id="UP001601059"/>
    </source>
</evidence>